<keyword evidence="2" id="KW-1185">Reference proteome</keyword>
<proteinExistence type="predicted"/>
<reference evidence="1" key="2">
    <citation type="submission" date="2025-09" db="UniProtKB">
        <authorList>
            <consortium name="EnsemblPlants"/>
        </authorList>
    </citation>
    <scope>IDENTIFICATION</scope>
</reference>
<organism evidence="1 2">
    <name type="scientific">Avena sativa</name>
    <name type="common">Oat</name>
    <dbReference type="NCBI Taxonomy" id="4498"/>
    <lineage>
        <taxon>Eukaryota</taxon>
        <taxon>Viridiplantae</taxon>
        <taxon>Streptophyta</taxon>
        <taxon>Embryophyta</taxon>
        <taxon>Tracheophyta</taxon>
        <taxon>Spermatophyta</taxon>
        <taxon>Magnoliopsida</taxon>
        <taxon>Liliopsida</taxon>
        <taxon>Poales</taxon>
        <taxon>Poaceae</taxon>
        <taxon>BOP clade</taxon>
        <taxon>Pooideae</taxon>
        <taxon>Poodae</taxon>
        <taxon>Poeae</taxon>
        <taxon>Poeae Chloroplast Group 1 (Aveneae type)</taxon>
        <taxon>Aveninae</taxon>
        <taxon>Avena</taxon>
    </lineage>
</organism>
<dbReference type="Proteomes" id="UP001732700">
    <property type="component" value="Chromosome 3D"/>
</dbReference>
<protein>
    <submittedName>
        <fullName evidence="1">Uncharacterized protein</fullName>
    </submittedName>
</protein>
<evidence type="ECO:0000313" key="1">
    <source>
        <dbReference type="EnsemblPlants" id="AVESA.00010b.r2.3DG0562430.1.CDS"/>
    </source>
</evidence>
<name>A0ACD5W6N2_AVESA</name>
<accession>A0ACD5W6N2</accession>
<dbReference type="EnsemblPlants" id="AVESA.00010b.r2.3DG0562430.1">
    <property type="protein sequence ID" value="AVESA.00010b.r2.3DG0562430.1.CDS"/>
    <property type="gene ID" value="AVESA.00010b.r2.3DG0562430"/>
</dbReference>
<sequence length="385" mass="42615">MPELGGMLAAALLKVVADQIGSVIGGQIALQKNLSQDLEKMKMALESVEAVLEDAEARSITDRSTGLWLKRLKVAMYAISDMIDEFDAGTQAITRPSKQKFSMNNYLAFFIPCLTIGPKITLASKMKTMTVDLDEITGQHKKFNLLASTNSTELKVPDERETSSNMYAQIFGRTEERDSILATLSKIMTKEITIFPIYGIGGLGKTTLAQMVYSSSQFKDYSRVWVYVSQTFGLKKIGNSIISQLSQKEIHYTEMQMIDNSLSKLFDDKKILIVLDDLWEDKKINLDRLKGMLNVGSGSNVVVIVTTRTEGIAMEVCTIKPHKLSLLSNGMCWSIIKHKSDFKSRDDKNELKQIGKDIASKCGGVALAAQALGYVLKSMKFVSGS</sequence>
<reference evidence="1" key="1">
    <citation type="submission" date="2021-05" db="EMBL/GenBank/DDBJ databases">
        <authorList>
            <person name="Scholz U."/>
            <person name="Mascher M."/>
            <person name="Fiebig A."/>
        </authorList>
    </citation>
    <scope>NUCLEOTIDE SEQUENCE [LARGE SCALE GENOMIC DNA]</scope>
</reference>
<evidence type="ECO:0000313" key="2">
    <source>
        <dbReference type="Proteomes" id="UP001732700"/>
    </source>
</evidence>